<feature type="compositionally biased region" description="Pro residues" evidence="16">
    <location>
        <begin position="188"/>
        <end position="197"/>
    </location>
</feature>
<reference evidence="19" key="1">
    <citation type="submission" date="2010-10" db="EMBL/GenBank/DDBJ databases">
        <authorList>
            <consortium name="US DOE Joint Genome Institute (JGI-PGF)"/>
            <person name="Lucas S."/>
            <person name="Copeland A."/>
            <person name="Lapidus A."/>
            <person name="Bruce D."/>
            <person name="Goodwin L."/>
            <person name="Pitluck S."/>
            <person name="Kyrpides N."/>
            <person name="Mavromatis K."/>
            <person name="Detter J.C."/>
            <person name="Han C."/>
            <person name="Land M."/>
            <person name="Hauser L."/>
            <person name="Markowitz V."/>
            <person name="Cheng J.-F."/>
            <person name="Hugenholtz P."/>
            <person name="Woyke T."/>
            <person name="Wu D."/>
            <person name="Pukall R."/>
            <person name="Wahrenburg C."/>
            <person name="Brambilla E."/>
            <person name="Klenk H.-P."/>
            <person name="Eisen J.A."/>
        </authorList>
    </citation>
    <scope>NUCLEOTIDE SEQUENCE [LARGE SCALE GENOMIC DNA]</scope>
    <source>
        <strain evidence="19">DSM 13965</strain>
    </source>
</reference>
<dbReference type="GO" id="GO:0006310">
    <property type="term" value="P:DNA recombination"/>
    <property type="evidence" value="ECO:0007669"/>
    <property type="project" value="UniProtKB-UniRule"/>
</dbReference>
<dbReference type="SMART" id="SM00490">
    <property type="entry name" value="HELICc"/>
    <property type="match status" value="1"/>
</dbReference>
<feature type="domain" description="Helicase C-terminal" evidence="18">
    <location>
        <begin position="749"/>
        <end position="884"/>
    </location>
</feature>
<dbReference type="EC" id="5.6.2.4" evidence="13 15"/>
<comment type="catalytic activity">
    <reaction evidence="12 15">
        <text>Couples ATP hydrolysis with the unwinding of duplex DNA by translocating in the 3'-5' direction.</text>
        <dbReference type="EC" id="5.6.2.4"/>
    </reaction>
</comment>
<comment type="catalytic activity">
    <reaction evidence="14 15">
        <text>ATP + H2O = ADP + phosphate + H(+)</text>
        <dbReference type="Rhea" id="RHEA:13065"/>
        <dbReference type="ChEBI" id="CHEBI:15377"/>
        <dbReference type="ChEBI" id="CHEBI:15378"/>
        <dbReference type="ChEBI" id="CHEBI:30616"/>
        <dbReference type="ChEBI" id="CHEBI:43474"/>
        <dbReference type="ChEBI" id="CHEBI:456216"/>
        <dbReference type="EC" id="5.6.2.4"/>
    </reaction>
</comment>
<dbReference type="Pfam" id="PF17191">
    <property type="entry name" value="RecG_wedge"/>
    <property type="match status" value="1"/>
</dbReference>
<keyword evidence="11" id="KW-0413">Isomerase</keyword>
<feature type="domain" description="Helicase ATP-binding" evidence="17">
    <location>
        <begin position="511"/>
        <end position="672"/>
    </location>
</feature>
<keyword evidence="4 15" id="KW-0227">DNA damage</keyword>
<dbReference type="Gene3D" id="2.40.50.140">
    <property type="entry name" value="Nucleic acid-binding proteins"/>
    <property type="match status" value="1"/>
</dbReference>
<evidence type="ECO:0000256" key="14">
    <source>
        <dbReference type="ARBA" id="ARBA00048988"/>
    </source>
</evidence>
<evidence type="ECO:0000256" key="2">
    <source>
        <dbReference type="ARBA" id="ARBA00017846"/>
    </source>
</evidence>
<dbReference type="GO" id="GO:0006281">
    <property type="term" value="P:DNA repair"/>
    <property type="evidence" value="ECO:0007669"/>
    <property type="project" value="UniProtKB-UniRule"/>
</dbReference>
<dbReference type="InterPro" id="IPR014001">
    <property type="entry name" value="Helicase_ATP-bd"/>
</dbReference>
<dbReference type="PROSITE" id="PS51257">
    <property type="entry name" value="PROKAR_LIPOPROTEIN"/>
    <property type="match status" value="1"/>
</dbReference>
<sequence>MRAGAGEDRAARQGGGPPEPWPQGMPGAAGGAGCGPDLQPAAAGAGRGHARPERLAGAGEQGAARRGTPGSGQPAGAWAELAAALQRAGDLPPMLPAAGAAAEVQRALEAAARTLPPDQRGPLREAYRLFRDFDRLPPGQRAERVARAVDLVARAAAPAAGESPGRRIPLGGEPAPAGAPSQGRTVPPGGPPAPVPVAPAGGPSAAAGTAPAPAAGAGASGPSGRRSPLAGSGAGEITPATPLGRLPGVGRRQAQRLARLGLHTAGDLLWHLPRRYEDRSTWKPIARLVPGEVATVQGVVVAAQRVPTRTRRVVVRVTISDGSGRLDAVFFNQPFRLQQLPPGRPVRLSGRVEAGYRGWQMDHPEVELLEGEGDEPVHTARIVPVYPATEGLHQRWLRQLAWQVVGALAGRVPEILPEELRRQLNLVERAQALRDIHFPPDAEAWQAARRRLAFEEWFVMQVALARVRSQQQQEPGRAHRPDGPRVARFLAALPFELTPAQRRVLDEIRADMEAPRPMRRLVQGDVGSGKTVIAAWAMVKAVESGAQAALMAPTEILAEQHARRLQQLLAPAGIPVVLLVGSQPAADRERVLQGLATGQWPVVVGTHALIQENVRFRDLGLVIIDEQHRFGVRQRALLQDKGRRPDLLVMTATPIPRTLALTLYGDLDVSVIDQLPPGRQPVRTVWLRGRQRRKAYDLLAARVAAGEQGYVVCPLVDDPAAGPAGDGPGSGGQAAGGEGPAPGPGGAPEDAEHKAVTTWAEYVARRYPRLRVGILHGRMPGPEKERVMRAFERRALDVLVATTVIEVGVDVPNATVMIIEGADRFGLAQLHQLRGRVGRGSKESLCILVADPASAEGRMRLEALCRSQSGFDIAEFDLQLRGPGDFFGTRQHGLPALRIADPVKDAGLLRLAREAARRLLERDPGLDAPAHRSLREEVVARYGEFLAEARALWS</sequence>
<dbReference type="InterPro" id="IPR045562">
    <property type="entry name" value="RecG_dom3_C"/>
</dbReference>
<evidence type="ECO:0000259" key="17">
    <source>
        <dbReference type="PROSITE" id="PS51192"/>
    </source>
</evidence>
<dbReference type="Gene3D" id="1.10.150.20">
    <property type="entry name" value="5' to 3' exonuclease, C-terminal subdomain"/>
    <property type="match status" value="1"/>
</dbReference>
<dbReference type="InterPro" id="IPR027417">
    <property type="entry name" value="P-loop_NTPase"/>
</dbReference>
<dbReference type="Pfam" id="PF00270">
    <property type="entry name" value="DEAD"/>
    <property type="match status" value="1"/>
</dbReference>
<dbReference type="InterPro" id="IPR001650">
    <property type="entry name" value="Helicase_C-like"/>
</dbReference>
<comment type="function">
    <text evidence="15">Plays a critical role in recombination and DNA repair. Helps process Holliday junction intermediates to mature products by catalyzing branch migration. Has replication fork regression activity, unwinds stalled or blocked replication forks to make a HJ that can be resolved. Has a DNA unwinding activity characteristic of a DNA helicase with 3'-5' polarity.</text>
</comment>
<evidence type="ECO:0000256" key="6">
    <source>
        <dbReference type="ARBA" id="ARBA00022806"/>
    </source>
</evidence>
<dbReference type="InterPro" id="IPR004609">
    <property type="entry name" value="ATP-dep_DNA_helicase_RecG"/>
</dbReference>
<dbReference type="EMBL" id="AENY02000005">
    <property type="protein sequence ID" value="EKP93726.1"/>
    <property type="molecule type" value="Genomic_DNA"/>
</dbReference>
<keyword evidence="7 15" id="KW-0067">ATP-binding</keyword>
<protein>
    <recommendedName>
        <fullName evidence="2 15">ATP-dependent DNA helicase RecG</fullName>
        <ecNumber evidence="13 15">5.6.2.4</ecNumber>
    </recommendedName>
</protein>
<dbReference type="NCBIfam" id="TIGR00643">
    <property type="entry name" value="recG"/>
    <property type="match status" value="1"/>
</dbReference>
<evidence type="ECO:0000256" key="7">
    <source>
        <dbReference type="ARBA" id="ARBA00022840"/>
    </source>
</evidence>
<dbReference type="PANTHER" id="PTHR47964">
    <property type="entry name" value="ATP-DEPENDENT DNA HELICASE HOMOLOG RECG, CHLOROPLASTIC"/>
    <property type="match status" value="1"/>
</dbReference>
<dbReference type="SMART" id="SM00487">
    <property type="entry name" value="DEXDc"/>
    <property type="match status" value="1"/>
</dbReference>
<evidence type="ECO:0000313" key="20">
    <source>
        <dbReference type="Proteomes" id="UP000005710"/>
    </source>
</evidence>
<keyword evidence="5 15" id="KW-0378">Hydrolase</keyword>
<dbReference type="PROSITE" id="PS51192">
    <property type="entry name" value="HELICASE_ATP_BIND_1"/>
    <property type="match status" value="1"/>
</dbReference>
<dbReference type="Gene3D" id="3.40.50.300">
    <property type="entry name" value="P-loop containing nucleotide triphosphate hydrolases"/>
    <property type="match status" value="2"/>
</dbReference>
<keyword evidence="10 15" id="KW-0234">DNA repair</keyword>
<comment type="caution">
    <text evidence="19">The sequence shown here is derived from an EMBL/GenBank/DDBJ whole genome shotgun (WGS) entry which is preliminary data.</text>
</comment>
<dbReference type="Pfam" id="PF00271">
    <property type="entry name" value="Helicase_C"/>
    <property type="match status" value="1"/>
</dbReference>
<feature type="compositionally biased region" description="Basic and acidic residues" evidence="16">
    <location>
        <begin position="1"/>
        <end position="11"/>
    </location>
</feature>
<dbReference type="NCBIfam" id="NF008165">
    <property type="entry name" value="PRK10917.1-3"/>
    <property type="match status" value="1"/>
</dbReference>
<dbReference type="GO" id="GO:0043138">
    <property type="term" value="F:3'-5' DNA helicase activity"/>
    <property type="evidence" value="ECO:0007669"/>
    <property type="project" value="UniProtKB-EC"/>
</dbReference>
<gene>
    <name evidence="19" type="ORF">ThesuDRAFT_00323</name>
</gene>
<dbReference type="GO" id="GO:0016887">
    <property type="term" value="F:ATP hydrolysis activity"/>
    <property type="evidence" value="ECO:0007669"/>
    <property type="project" value="RHEA"/>
</dbReference>
<keyword evidence="3 15" id="KW-0547">Nucleotide-binding</keyword>
<keyword evidence="6 15" id="KW-0347">Helicase</keyword>
<dbReference type="InterPro" id="IPR033454">
    <property type="entry name" value="RecG_wedge"/>
</dbReference>
<dbReference type="HOGENOM" id="CLU_005122_7_1_9"/>
<keyword evidence="20" id="KW-1185">Reference proteome</keyword>
<feature type="compositionally biased region" description="Low complexity" evidence="16">
    <location>
        <begin position="198"/>
        <end position="228"/>
    </location>
</feature>
<feature type="region of interest" description="Disordered" evidence="16">
    <location>
        <begin position="157"/>
        <end position="250"/>
    </location>
</feature>
<evidence type="ECO:0000259" key="18">
    <source>
        <dbReference type="PROSITE" id="PS51194"/>
    </source>
</evidence>
<organism evidence="19 20">
    <name type="scientific">Thermaerobacter subterraneus DSM 13965</name>
    <dbReference type="NCBI Taxonomy" id="867903"/>
    <lineage>
        <taxon>Bacteria</taxon>
        <taxon>Bacillati</taxon>
        <taxon>Bacillota</taxon>
        <taxon>Clostridia</taxon>
        <taxon>Eubacteriales</taxon>
        <taxon>Clostridiales Family XVII. Incertae Sedis</taxon>
        <taxon>Thermaerobacter</taxon>
    </lineage>
</organism>
<dbReference type="Pfam" id="PF19833">
    <property type="entry name" value="RecG_dom3_C"/>
    <property type="match status" value="1"/>
</dbReference>
<dbReference type="CDD" id="cd04488">
    <property type="entry name" value="RecG_wedge_OBF"/>
    <property type="match status" value="1"/>
</dbReference>
<feature type="compositionally biased region" description="Gly residues" evidence="16">
    <location>
        <begin position="724"/>
        <end position="746"/>
    </location>
</feature>
<dbReference type="SUPFAM" id="SSF50249">
    <property type="entry name" value="Nucleic acid-binding proteins"/>
    <property type="match status" value="1"/>
</dbReference>
<feature type="region of interest" description="Disordered" evidence="16">
    <location>
        <begin position="721"/>
        <end position="754"/>
    </location>
</feature>
<evidence type="ECO:0000256" key="4">
    <source>
        <dbReference type="ARBA" id="ARBA00022763"/>
    </source>
</evidence>
<evidence type="ECO:0000256" key="10">
    <source>
        <dbReference type="ARBA" id="ARBA00023204"/>
    </source>
</evidence>
<dbReference type="InterPro" id="IPR047112">
    <property type="entry name" value="RecG/Mfd"/>
</dbReference>
<comment type="similarity">
    <text evidence="1 15">Belongs to the helicase family. RecG subfamily.</text>
</comment>
<dbReference type="PANTHER" id="PTHR47964:SF1">
    <property type="entry name" value="ATP-DEPENDENT DNA HELICASE HOMOLOG RECG, CHLOROPLASTIC"/>
    <property type="match status" value="1"/>
</dbReference>
<keyword evidence="9 15" id="KW-0233">DNA recombination</keyword>
<dbReference type="PROSITE" id="PS51194">
    <property type="entry name" value="HELICASE_CTER"/>
    <property type="match status" value="1"/>
</dbReference>
<dbReference type="InterPro" id="IPR011545">
    <property type="entry name" value="DEAD/DEAH_box_helicase_dom"/>
</dbReference>
<feature type="compositionally biased region" description="Low complexity" evidence="16">
    <location>
        <begin position="171"/>
        <end position="187"/>
    </location>
</feature>
<keyword evidence="8" id="KW-0238">DNA-binding</keyword>
<dbReference type="CDD" id="cd17992">
    <property type="entry name" value="DEXHc_RecG"/>
    <property type="match status" value="1"/>
</dbReference>
<accession>K6QBI8</accession>
<feature type="compositionally biased region" description="Low complexity" evidence="16">
    <location>
        <begin position="55"/>
        <end position="67"/>
    </location>
</feature>
<evidence type="ECO:0000256" key="9">
    <source>
        <dbReference type="ARBA" id="ARBA00023172"/>
    </source>
</evidence>
<evidence type="ECO:0000256" key="5">
    <source>
        <dbReference type="ARBA" id="ARBA00022801"/>
    </source>
</evidence>
<dbReference type="SUPFAM" id="SSF52540">
    <property type="entry name" value="P-loop containing nucleoside triphosphate hydrolases"/>
    <property type="match status" value="2"/>
</dbReference>
<evidence type="ECO:0000256" key="12">
    <source>
        <dbReference type="ARBA" id="ARBA00034617"/>
    </source>
</evidence>
<name>K6QBI8_9FIRM</name>
<evidence type="ECO:0000256" key="13">
    <source>
        <dbReference type="ARBA" id="ARBA00034808"/>
    </source>
</evidence>
<evidence type="ECO:0000256" key="15">
    <source>
        <dbReference type="RuleBase" id="RU363016"/>
    </source>
</evidence>
<dbReference type="GO" id="GO:0003677">
    <property type="term" value="F:DNA binding"/>
    <property type="evidence" value="ECO:0007669"/>
    <property type="project" value="UniProtKB-KW"/>
</dbReference>
<evidence type="ECO:0000256" key="1">
    <source>
        <dbReference type="ARBA" id="ARBA00007504"/>
    </source>
</evidence>
<evidence type="ECO:0000256" key="3">
    <source>
        <dbReference type="ARBA" id="ARBA00022741"/>
    </source>
</evidence>
<dbReference type="Proteomes" id="UP000005710">
    <property type="component" value="Unassembled WGS sequence"/>
</dbReference>
<evidence type="ECO:0000313" key="19">
    <source>
        <dbReference type="EMBL" id="EKP93726.1"/>
    </source>
</evidence>
<evidence type="ECO:0000256" key="11">
    <source>
        <dbReference type="ARBA" id="ARBA00023235"/>
    </source>
</evidence>
<dbReference type="InterPro" id="IPR012340">
    <property type="entry name" value="NA-bd_OB-fold"/>
</dbReference>
<proteinExistence type="inferred from homology"/>
<dbReference type="eggNOG" id="COG1200">
    <property type="taxonomic scope" value="Bacteria"/>
</dbReference>
<dbReference type="STRING" id="867903.ThesuDRAFT_00323"/>
<dbReference type="AlphaFoldDB" id="K6QBI8"/>
<evidence type="ECO:0000256" key="8">
    <source>
        <dbReference type="ARBA" id="ARBA00023125"/>
    </source>
</evidence>
<reference evidence="19" key="2">
    <citation type="submission" date="2012-10" db="EMBL/GenBank/DDBJ databases">
        <title>Improved high-quality draft of Thermaerobacter subterraneus C21, DSM 13965.</title>
        <authorList>
            <consortium name="DOE Joint Genome Institute"/>
            <person name="Eisen J."/>
            <person name="Huntemann M."/>
            <person name="Wei C.-L."/>
            <person name="Han J."/>
            <person name="Detter J.C."/>
            <person name="Han C."/>
            <person name="Tapia R."/>
            <person name="Chen A."/>
            <person name="Kyrpides N."/>
            <person name="Mavromatis K."/>
            <person name="Markowitz V."/>
            <person name="Szeto E."/>
            <person name="Ivanova N."/>
            <person name="Mikhailova N."/>
            <person name="Ovchinnikova G."/>
            <person name="Pagani I."/>
            <person name="Pati A."/>
            <person name="Goodwin L."/>
            <person name="Nordberg H.P."/>
            <person name="Cantor M.N."/>
            <person name="Hua S.X."/>
            <person name="Woyke T."/>
            <person name="Eisen J."/>
            <person name="Klenk H.-P."/>
        </authorList>
    </citation>
    <scope>NUCLEOTIDE SEQUENCE [LARGE SCALE GENOMIC DNA]</scope>
    <source>
        <strain evidence="19">DSM 13965</strain>
    </source>
</reference>
<dbReference type="GO" id="GO:0005524">
    <property type="term" value="F:ATP binding"/>
    <property type="evidence" value="ECO:0007669"/>
    <property type="project" value="UniProtKB-KW"/>
</dbReference>
<evidence type="ECO:0000256" key="16">
    <source>
        <dbReference type="SAM" id="MobiDB-lite"/>
    </source>
</evidence>
<feature type="region of interest" description="Disordered" evidence="16">
    <location>
        <begin position="1"/>
        <end position="77"/>
    </location>
</feature>